<feature type="compositionally biased region" description="Low complexity" evidence="6">
    <location>
        <begin position="324"/>
        <end position="365"/>
    </location>
</feature>
<feature type="transmembrane region" description="Helical" evidence="7">
    <location>
        <begin position="109"/>
        <end position="126"/>
    </location>
</feature>
<dbReference type="PANTHER" id="PTHR30482:SF17">
    <property type="entry name" value="ABC TRANSPORTER ATP-BINDING PROTEIN"/>
    <property type="match status" value="1"/>
</dbReference>
<feature type="transmembrane region" description="Helical" evidence="7">
    <location>
        <begin position="160"/>
        <end position="180"/>
    </location>
</feature>
<dbReference type="OrthoDB" id="3460090at2"/>
<reference evidence="8 9" key="1">
    <citation type="submission" date="2017-05" db="EMBL/GenBank/DDBJ databases">
        <title>Complete and WGS of Bordetella genogroups.</title>
        <authorList>
            <person name="Spilker T."/>
            <person name="LiPuma J."/>
        </authorList>
    </citation>
    <scope>NUCLEOTIDE SEQUENCE [LARGE SCALE GENOMIC DNA]</scope>
    <source>
        <strain evidence="8 9">AU9919</strain>
    </source>
</reference>
<dbReference type="EMBL" id="NEVQ01000009">
    <property type="protein sequence ID" value="OZI58381.1"/>
    <property type="molecule type" value="Genomic_DNA"/>
</dbReference>
<evidence type="ECO:0000256" key="5">
    <source>
        <dbReference type="ARBA" id="ARBA00023136"/>
    </source>
</evidence>
<sequence length="387" mass="40688">MNYARKLIPIAVLLALAAFPLSGNDYYIGLAIKIMIYAIFALSLQLLVGGAGLISLGHAAFFGIGAYAAALLSPESEAGGLLWLLAAALGSAAIYALITGALALRTRGIYFIMVTLAFSQMAYYVFHDTDIGGGSDGIYLYFRPQMSLAGWMPFDLENPGVYYLFVLVCLALTWGFLAMLGRSPFGAALTGIRLNEQRMRAAGYSTFPYKLTAYVIGATLAGLAGFLYALKDGFVTPELLTWEQSGLVLLMVILGGMHRLGGAVLGTVTLILLQELFQSQALFGDYAKHWHLPLGLTIIALVALLPNGLAGLPAQWRERRETRPGTSAAPHSSASTVPSSVSAGTGPRADASRSRTASSSFAIASPTGTSNNAAAAQSLSIPGGPHA</sequence>
<dbReference type="AlphaFoldDB" id="A0A261U9V2"/>
<evidence type="ECO:0000256" key="3">
    <source>
        <dbReference type="ARBA" id="ARBA00022692"/>
    </source>
</evidence>
<comment type="caution">
    <text evidence="8">The sequence shown here is derived from an EMBL/GenBank/DDBJ whole genome shotgun (WGS) entry which is preliminary data.</text>
</comment>
<evidence type="ECO:0000313" key="9">
    <source>
        <dbReference type="Proteomes" id="UP000216885"/>
    </source>
</evidence>
<evidence type="ECO:0000256" key="1">
    <source>
        <dbReference type="ARBA" id="ARBA00004651"/>
    </source>
</evidence>
<protein>
    <submittedName>
        <fullName evidence="8">Branched-chain amino acid ABC transporter permease</fullName>
    </submittedName>
</protein>
<evidence type="ECO:0000256" key="4">
    <source>
        <dbReference type="ARBA" id="ARBA00022989"/>
    </source>
</evidence>
<dbReference type="GO" id="GO:0005886">
    <property type="term" value="C:plasma membrane"/>
    <property type="evidence" value="ECO:0007669"/>
    <property type="project" value="UniProtKB-SubCell"/>
</dbReference>
<dbReference type="Pfam" id="PF02653">
    <property type="entry name" value="BPD_transp_2"/>
    <property type="match status" value="1"/>
</dbReference>
<evidence type="ECO:0000256" key="7">
    <source>
        <dbReference type="SAM" id="Phobius"/>
    </source>
</evidence>
<dbReference type="InterPro" id="IPR001851">
    <property type="entry name" value="ABC_transp_permease"/>
</dbReference>
<comment type="subcellular location">
    <subcellularLocation>
        <location evidence="1">Cell membrane</location>
        <topology evidence="1">Multi-pass membrane protein</topology>
    </subcellularLocation>
</comment>
<evidence type="ECO:0000256" key="2">
    <source>
        <dbReference type="ARBA" id="ARBA00022475"/>
    </source>
</evidence>
<keyword evidence="2" id="KW-1003">Cell membrane</keyword>
<dbReference type="GO" id="GO:0015658">
    <property type="term" value="F:branched-chain amino acid transmembrane transporter activity"/>
    <property type="evidence" value="ECO:0007669"/>
    <property type="project" value="InterPro"/>
</dbReference>
<keyword evidence="4 7" id="KW-1133">Transmembrane helix</keyword>
<feature type="compositionally biased region" description="Polar residues" evidence="6">
    <location>
        <begin position="366"/>
        <end position="380"/>
    </location>
</feature>
<evidence type="ECO:0000313" key="8">
    <source>
        <dbReference type="EMBL" id="OZI58381.1"/>
    </source>
</evidence>
<feature type="transmembrane region" description="Helical" evidence="7">
    <location>
        <begin position="207"/>
        <end position="228"/>
    </location>
</feature>
<feature type="transmembrane region" description="Helical" evidence="7">
    <location>
        <begin position="248"/>
        <end position="273"/>
    </location>
</feature>
<feature type="region of interest" description="Disordered" evidence="6">
    <location>
        <begin position="319"/>
        <end position="387"/>
    </location>
</feature>
<keyword evidence="9" id="KW-1185">Reference proteome</keyword>
<organism evidence="8 9">
    <name type="scientific">Bordetella genomosp. 4</name>
    <dbReference type="NCBI Taxonomy" id="463044"/>
    <lineage>
        <taxon>Bacteria</taxon>
        <taxon>Pseudomonadati</taxon>
        <taxon>Pseudomonadota</taxon>
        <taxon>Betaproteobacteria</taxon>
        <taxon>Burkholderiales</taxon>
        <taxon>Alcaligenaceae</taxon>
        <taxon>Bordetella</taxon>
    </lineage>
</organism>
<dbReference type="CDD" id="cd06581">
    <property type="entry name" value="TM_PBP1_LivM_like"/>
    <property type="match status" value="1"/>
</dbReference>
<dbReference type="PANTHER" id="PTHR30482">
    <property type="entry name" value="HIGH-AFFINITY BRANCHED-CHAIN AMINO ACID TRANSPORT SYSTEM PERMEASE"/>
    <property type="match status" value="1"/>
</dbReference>
<keyword evidence="3 7" id="KW-0812">Transmembrane</keyword>
<keyword evidence="5 7" id="KW-0472">Membrane</keyword>
<feature type="transmembrane region" description="Helical" evidence="7">
    <location>
        <begin position="81"/>
        <end position="103"/>
    </location>
</feature>
<gene>
    <name evidence="8" type="ORF">CAL20_06930</name>
</gene>
<dbReference type="Proteomes" id="UP000216885">
    <property type="component" value="Unassembled WGS sequence"/>
</dbReference>
<dbReference type="InterPro" id="IPR043428">
    <property type="entry name" value="LivM-like"/>
</dbReference>
<evidence type="ECO:0000256" key="6">
    <source>
        <dbReference type="SAM" id="MobiDB-lite"/>
    </source>
</evidence>
<name>A0A261U9V2_9BORD</name>
<dbReference type="RefSeq" id="WP_094821500.1">
    <property type="nucleotide sequence ID" value="NZ_NEVO01000008.1"/>
</dbReference>
<accession>A0A261U9V2</accession>
<feature type="transmembrane region" description="Helical" evidence="7">
    <location>
        <begin position="294"/>
        <end position="316"/>
    </location>
</feature>
<proteinExistence type="predicted"/>
<feature type="transmembrane region" description="Helical" evidence="7">
    <location>
        <begin position="39"/>
        <end position="69"/>
    </location>
</feature>